<protein>
    <submittedName>
        <fullName evidence="12">E3 ubiquitin-protein ligase TRIM39-like</fullName>
    </submittedName>
</protein>
<dbReference type="InterPro" id="IPR001870">
    <property type="entry name" value="B30.2/SPRY"/>
</dbReference>
<keyword evidence="3 6" id="KW-0863">Zinc-finger</keyword>
<dbReference type="SMART" id="SM00184">
    <property type="entry name" value="RING"/>
    <property type="match status" value="1"/>
</dbReference>
<dbReference type="InterPro" id="IPR043136">
    <property type="entry name" value="B30.2/SPRY_sf"/>
</dbReference>
<evidence type="ECO:0000313" key="11">
    <source>
        <dbReference type="Proteomes" id="UP000515150"/>
    </source>
</evidence>
<evidence type="ECO:0000256" key="3">
    <source>
        <dbReference type="ARBA" id="ARBA00022771"/>
    </source>
</evidence>
<accession>A0A6P7NC12</accession>
<dbReference type="SMART" id="SM00589">
    <property type="entry name" value="PRY"/>
    <property type="match status" value="1"/>
</dbReference>
<dbReference type="PRINTS" id="PR01407">
    <property type="entry name" value="BUTYPHLNCDUF"/>
</dbReference>
<evidence type="ECO:0000313" key="12">
    <source>
        <dbReference type="RefSeq" id="XP_029017122.1"/>
    </source>
</evidence>
<dbReference type="Gene3D" id="3.30.40.10">
    <property type="entry name" value="Zinc/RING finger domain, C3HC4 (zinc finger)"/>
    <property type="match status" value="1"/>
</dbReference>
<dbReference type="PANTHER" id="PTHR25465">
    <property type="entry name" value="B-BOX DOMAIN CONTAINING"/>
    <property type="match status" value="1"/>
</dbReference>
<organism evidence="11 12">
    <name type="scientific">Betta splendens</name>
    <name type="common">Siamese fighting fish</name>
    <dbReference type="NCBI Taxonomy" id="158456"/>
    <lineage>
        <taxon>Eukaryota</taxon>
        <taxon>Metazoa</taxon>
        <taxon>Chordata</taxon>
        <taxon>Craniata</taxon>
        <taxon>Vertebrata</taxon>
        <taxon>Euteleostomi</taxon>
        <taxon>Actinopterygii</taxon>
        <taxon>Neopterygii</taxon>
        <taxon>Teleostei</taxon>
        <taxon>Neoteleostei</taxon>
        <taxon>Acanthomorphata</taxon>
        <taxon>Anabantaria</taxon>
        <taxon>Anabantiformes</taxon>
        <taxon>Anabantoidei</taxon>
        <taxon>Osphronemidae</taxon>
        <taxon>Betta</taxon>
    </lineage>
</organism>
<dbReference type="InterPro" id="IPR027370">
    <property type="entry name" value="Znf-RING_euk"/>
</dbReference>
<dbReference type="InterPro" id="IPR058030">
    <property type="entry name" value="TRIM8/14/16/25/29/45/65_CC"/>
</dbReference>
<evidence type="ECO:0000256" key="6">
    <source>
        <dbReference type="PROSITE-ProRule" id="PRU00024"/>
    </source>
</evidence>
<dbReference type="InterPro" id="IPR003877">
    <property type="entry name" value="SPRY_dom"/>
</dbReference>
<evidence type="ECO:0000256" key="7">
    <source>
        <dbReference type="SAM" id="Coils"/>
    </source>
</evidence>
<evidence type="ECO:0000256" key="5">
    <source>
        <dbReference type="ARBA" id="ARBA00022859"/>
    </source>
</evidence>
<feature type="domain" description="B30.2/SPRY" evidence="10">
    <location>
        <begin position="343"/>
        <end position="533"/>
    </location>
</feature>
<feature type="domain" description="RING-type" evidence="8">
    <location>
        <begin position="15"/>
        <end position="55"/>
    </location>
</feature>
<keyword evidence="11" id="KW-1185">Reference proteome</keyword>
<dbReference type="InterPro" id="IPR000315">
    <property type="entry name" value="Znf_B-box"/>
</dbReference>
<dbReference type="SMART" id="SM00336">
    <property type="entry name" value="BBOX"/>
    <property type="match status" value="1"/>
</dbReference>
<keyword evidence="4" id="KW-0862">Zinc</keyword>
<dbReference type="KEGG" id="bspl:114861739"/>
<dbReference type="PROSITE" id="PS50188">
    <property type="entry name" value="B302_SPRY"/>
    <property type="match status" value="1"/>
</dbReference>
<dbReference type="Gene3D" id="2.60.120.920">
    <property type="match status" value="1"/>
</dbReference>
<dbReference type="PROSITE" id="PS50089">
    <property type="entry name" value="ZF_RING_2"/>
    <property type="match status" value="1"/>
</dbReference>
<evidence type="ECO:0000256" key="2">
    <source>
        <dbReference type="ARBA" id="ARBA00022723"/>
    </source>
</evidence>
<evidence type="ECO:0000256" key="4">
    <source>
        <dbReference type="ARBA" id="ARBA00022833"/>
    </source>
</evidence>
<keyword evidence="5" id="KW-0391">Immunity</keyword>
<dbReference type="SUPFAM" id="SSF57845">
    <property type="entry name" value="B-box zinc-binding domain"/>
    <property type="match status" value="1"/>
</dbReference>
<dbReference type="PROSITE" id="PS00518">
    <property type="entry name" value="ZF_RING_1"/>
    <property type="match status" value="1"/>
</dbReference>
<dbReference type="OrthoDB" id="265776at2759"/>
<dbReference type="InterPro" id="IPR013083">
    <property type="entry name" value="Znf_RING/FYVE/PHD"/>
</dbReference>
<dbReference type="InParanoid" id="A0A6P7NC12"/>
<evidence type="ECO:0000259" key="9">
    <source>
        <dbReference type="PROSITE" id="PS50119"/>
    </source>
</evidence>
<keyword evidence="7" id="KW-0175">Coiled coil</keyword>
<dbReference type="Pfam" id="PF13445">
    <property type="entry name" value="zf-RING_UBOX"/>
    <property type="match status" value="1"/>
</dbReference>
<dbReference type="PROSITE" id="PS50119">
    <property type="entry name" value="ZF_BBOX"/>
    <property type="match status" value="1"/>
</dbReference>
<proteinExistence type="predicted"/>
<dbReference type="SUPFAM" id="SSF49899">
    <property type="entry name" value="Concanavalin A-like lectins/glucanases"/>
    <property type="match status" value="1"/>
</dbReference>
<dbReference type="Pfam" id="PF00643">
    <property type="entry name" value="zf-B_box"/>
    <property type="match status" value="1"/>
</dbReference>
<dbReference type="InterPro" id="IPR003879">
    <property type="entry name" value="Butyrophylin_SPRY"/>
</dbReference>
<dbReference type="Pfam" id="PF00622">
    <property type="entry name" value="SPRY"/>
    <property type="match status" value="1"/>
</dbReference>
<dbReference type="GeneID" id="114861739"/>
<name>A0A6P7NC12_BETSP</name>
<keyword evidence="2" id="KW-0479">Metal-binding</keyword>
<dbReference type="Pfam" id="PF25600">
    <property type="entry name" value="TRIM_CC"/>
    <property type="match status" value="1"/>
</dbReference>
<evidence type="ECO:0000259" key="8">
    <source>
        <dbReference type="PROSITE" id="PS50089"/>
    </source>
</evidence>
<dbReference type="InterPro" id="IPR006574">
    <property type="entry name" value="PRY"/>
</dbReference>
<dbReference type="GO" id="GO:0045087">
    <property type="term" value="P:innate immune response"/>
    <property type="evidence" value="ECO:0007669"/>
    <property type="project" value="UniProtKB-KW"/>
</dbReference>
<evidence type="ECO:0000259" key="10">
    <source>
        <dbReference type="PROSITE" id="PS50188"/>
    </source>
</evidence>
<dbReference type="GO" id="GO:0005737">
    <property type="term" value="C:cytoplasm"/>
    <property type="evidence" value="ECO:0007669"/>
    <property type="project" value="UniProtKB-ARBA"/>
</dbReference>
<dbReference type="CDD" id="cd19769">
    <property type="entry name" value="Bbox2_TRIM16-like"/>
    <property type="match status" value="1"/>
</dbReference>
<dbReference type="InterPro" id="IPR017907">
    <property type="entry name" value="Znf_RING_CS"/>
</dbReference>
<keyword evidence="1" id="KW-0399">Innate immunity</keyword>
<evidence type="ECO:0000256" key="1">
    <source>
        <dbReference type="ARBA" id="ARBA00022588"/>
    </source>
</evidence>
<dbReference type="InterPro" id="IPR001841">
    <property type="entry name" value="Znf_RING"/>
</dbReference>
<gene>
    <name evidence="12" type="primary">LOC114861739</name>
</gene>
<dbReference type="PANTHER" id="PTHR25465:SF32">
    <property type="entry name" value="BLOODTHIRSTY-RELATED GENE FAMILY, MEMBER 16 ISOFORM X1-RELATED"/>
    <property type="match status" value="1"/>
</dbReference>
<feature type="domain" description="B box-type" evidence="9">
    <location>
        <begin position="147"/>
        <end position="187"/>
    </location>
</feature>
<dbReference type="Gene3D" id="4.10.830.40">
    <property type="match status" value="1"/>
</dbReference>
<reference evidence="12" key="1">
    <citation type="submission" date="2025-08" db="UniProtKB">
        <authorList>
            <consortium name="RefSeq"/>
        </authorList>
    </citation>
    <scope>IDENTIFICATION</scope>
</reference>
<dbReference type="AlphaFoldDB" id="A0A6P7NC12"/>
<dbReference type="SUPFAM" id="SSF57850">
    <property type="entry name" value="RING/U-box"/>
    <property type="match status" value="1"/>
</dbReference>
<dbReference type="Gene3D" id="3.30.160.60">
    <property type="entry name" value="Classic Zinc Finger"/>
    <property type="match status" value="1"/>
</dbReference>
<feature type="coiled-coil region" evidence="7">
    <location>
        <begin position="267"/>
        <end position="294"/>
    </location>
</feature>
<dbReference type="Proteomes" id="UP000515150">
    <property type="component" value="Chromosome 9"/>
</dbReference>
<dbReference type="InterPro" id="IPR051051">
    <property type="entry name" value="E3_ubiq-ligase_TRIM/RNF"/>
</dbReference>
<dbReference type="InterPro" id="IPR013320">
    <property type="entry name" value="ConA-like_dom_sf"/>
</dbReference>
<dbReference type="GO" id="GO:0008270">
    <property type="term" value="F:zinc ion binding"/>
    <property type="evidence" value="ECO:0007669"/>
    <property type="project" value="UniProtKB-KW"/>
</dbReference>
<dbReference type="SMART" id="SM00449">
    <property type="entry name" value="SPRY"/>
    <property type="match status" value="1"/>
</dbReference>
<sequence>MAMSCSLLSEDTFLCSVCLDVFTKPVSTPCGHNFCRRCIRTYWDSTVVWRCPLCKRSFPTKPDLQVNTVLSELAAEFKRSNQAKASASRTDVPASADVPCDVCSQVKDKAVKSCLMCLTSFCKTHLEPHERIAGLHGHRLINPVKDLDQKMCRMHHKLTELYCRTDQSCICVLCLKDDHKLHNVVTIEEQYESAVEEKSNAMVNIQKIIQSRSDKIAEIEKALDAGKNEAEKEKEATMQVFTNFMRFVERRQNELVEVIEGRYSASKEKGEGFLQELRTEVAELESRSSHLEQLSDDHHHFLQNLQALSCLSEKDWTDAVVDSDLCLSPVREAVTALHERVDYIMEKVPELSWRRMREHAVDLTFDPDTTQGTLVISEDGKQVTCLDVVNNPVDKYCSVLTKEGFTSGKFYYEVKVTGRDEWRVGVAIESSGRKNNTKVLAKNGFWMIGTRNGMCVASTTPVAKVSKGGNLGKVGIFVEIDKERVSFYDVDSKSHIFSFNMCSFRMFTEGLYPSFHLKPSRGNIPVIITPVPQE</sequence>
<dbReference type="RefSeq" id="XP_029017122.1">
    <property type="nucleotide sequence ID" value="XM_029161289.2"/>
</dbReference>